<comment type="caution">
    <text evidence="7">The sequence shown here is derived from an EMBL/GenBank/DDBJ whole genome shotgun (WGS) entry which is preliminary data.</text>
</comment>
<dbReference type="PANTHER" id="PTHR30213:SF1">
    <property type="entry name" value="INNER MEMBRANE PROTEIN YHJD"/>
    <property type="match status" value="1"/>
</dbReference>
<accession>A0A498C417</accession>
<feature type="transmembrane region" description="Helical" evidence="6">
    <location>
        <begin position="34"/>
        <end position="57"/>
    </location>
</feature>
<evidence type="ECO:0000256" key="4">
    <source>
        <dbReference type="ARBA" id="ARBA00022989"/>
    </source>
</evidence>
<keyword evidence="5 6" id="KW-0472">Membrane</keyword>
<dbReference type="GO" id="GO:0005886">
    <property type="term" value="C:plasma membrane"/>
    <property type="evidence" value="ECO:0007669"/>
    <property type="project" value="UniProtKB-SubCell"/>
</dbReference>
<sequence>MDVARITAWALERRPVRAFLRYSERSGAQLADSVTYRALFSIFAGVLLGFSIAALWLSGNPDAWQSLLDAVNRAIPGLVGEDGLIKTDAIEAPAGLSVAGVIAVIGLVGAAIGAIGSLRAAMHAIADKPTGDLAFYWVMLRNLAIAIGAAAALGASAVITALGTAGIGIVGGWFGIAGDDPLLAFGGRALALLVTFALDTIAIALLFLLLSGVRGAGRDLWPGAVYGGIGLTVLQTLSGLFVGGATSNPLLASFASLIALLLWVNLSVQVILLATSYIVENVEERADRVRVRHGAPTFAHRRVQKAEDAVRLATDELTEARDALAEQGAGTDGTGDTDR</sequence>
<reference evidence="7 8" key="1">
    <citation type="journal article" date="2015" name="Stand. Genomic Sci.">
        <title>Genomic Encyclopedia of Bacterial and Archaeal Type Strains, Phase III: the genomes of soil and plant-associated and newly described type strains.</title>
        <authorList>
            <person name="Whitman W.B."/>
            <person name="Woyke T."/>
            <person name="Klenk H.P."/>
            <person name="Zhou Y."/>
            <person name="Lilburn T.G."/>
            <person name="Beck B.J."/>
            <person name="De Vos P."/>
            <person name="Vandamme P."/>
            <person name="Eisen J.A."/>
            <person name="Garrity G."/>
            <person name="Hugenholtz P."/>
            <person name="Kyrpides N.C."/>
        </authorList>
    </citation>
    <scope>NUCLEOTIDE SEQUENCE [LARGE SCALE GENOMIC DNA]</scope>
    <source>
        <strain evidence="7 8">S2T63</strain>
    </source>
</reference>
<dbReference type="InterPro" id="IPR017039">
    <property type="entry name" value="Virul_fac_BrkB"/>
</dbReference>
<dbReference type="OrthoDB" id="4987926at2"/>
<protein>
    <submittedName>
        <fullName evidence="7">Membrane protein</fullName>
    </submittedName>
</protein>
<gene>
    <name evidence="7" type="ORF">C7474_1850</name>
</gene>
<feature type="transmembrane region" description="Helical" evidence="6">
    <location>
        <begin position="223"/>
        <end position="242"/>
    </location>
</feature>
<organism evidence="7 8">
    <name type="scientific">Microbacterium telephonicum</name>
    <dbReference type="NCBI Taxonomy" id="1714841"/>
    <lineage>
        <taxon>Bacteria</taxon>
        <taxon>Bacillati</taxon>
        <taxon>Actinomycetota</taxon>
        <taxon>Actinomycetes</taxon>
        <taxon>Micrococcales</taxon>
        <taxon>Microbacteriaceae</taxon>
        <taxon>Microbacterium</taxon>
    </lineage>
</organism>
<keyword evidence="2" id="KW-1003">Cell membrane</keyword>
<dbReference type="AlphaFoldDB" id="A0A498C417"/>
<dbReference type="PANTHER" id="PTHR30213">
    <property type="entry name" value="INNER MEMBRANE PROTEIN YHJD"/>
    <property type="match status" value="1"/>
</dbReference>
<feature type="transmembrane region" description="Helical" evidence="6">
    <location>
        <begin position="254"/>
        <end position="279"/>
    </location>
</feature>
<comment type="subcellular location">
    <subcellularLocation>
        <location evidence="1">Cell membrane</location>
        <topology evidence="1">Multi-pass membrane protein</topology>
    </subcellularLocation>
</comment>
<name>A0A498C417_9MICO</name>
<feature type="transmembrane region" description="Helical" evidence="6">
    <location>
        <begin position="98"/>
        <end position="122"/>
    </location>
</feature>
<dbReference type="RefSeq" id="WP_121059129.1">
    <property type="nucleotide sequence ID" value="NZ_RCDB01000002.1"/>
</dbReference>
<feature type="transmembrane region" description="Helical" evidence="6">
    <location>
        <begin position="188"/>
        <end position="211"/>
    </location>
</feature>
<evidence type="ECO:0000313" key="8">
    <source>
        <dbReference type="Proteomes" id="UP000273158"/>
    </source>
</evidence>
<evidence type="ECO:0000313" key="7">
    <source>
        <dbReference type="EMBL" id="RLK49689.1"/>
    </source>
</evidence>
<proteinExistence type="predicted"/>
<keyword evidence="3 6" id="KW-0812">Transmembrane</keyword>
<evidence type="ECO:0000256" key="3">
    <source>
        <dbReference type="ARBA" id="ARBA00022692"/>
    </source>
</evidence>
<keyword evidence="8" id="KW-1185">Reference proteome</keyword>
<evidence type="ECO:0000256" key="5">
    <source>
        <dbReference type="ARBA" id="ARBA00023136"/>
    </source>
</evidence>
<evidence type="ECO:0000256" key="2">
    <source>
        <dbReference type="ARBA" id="ARBA00022475"/>
    </source>
</evidence>
<dbReference type="Pfam" id="PF03631">
    <property type="entry name" value="Virul_fac_BrkB"/>
    <property type="match status" value="1"/>
</dbReference>
<feature type="transmembrane region" description="Helical" evidence="6">
    <location>
        <begin position="143"/>
        <end position="176"/>
    </location>
</feature>
<dbReference type="EMBL" id="RCDB01000002">
    <property type="protein sequence ID" value="RLK49689.1"/>
    <property type="molecule type" value="Genomic_DNA"/>
</dbReference>
<keyword evidence="4 6" id="KW-1133">Transmembrane helix</keyword>
<evidence type="ECO:0000256" key="6">
    <source>
        <dbReference type="SAM" id="Phobius"/>
    </source>
</evidence>
<dbReference type="Proteomes" id="UP000273158">
    <property type="component" value="Unassembled WGS sequence"/>
</dbReference>
<evidence type="ECO:0000256" key="1">
    <source>
        <dbReference type="ARBA" id="ARBA00004651"/>
    </source>
</evidence>